<sequence>MNWVYAGGCSRERGVIIFGRRNSVAGRSRAGLVDGRGEEGLHHEIGRFGSFGCAGLLLASAVPTPSLRSVLHAFARDEVGVCHTFSRVIR</sequence>
<accession>A0A5C6BWG9</accession>
<name>A0A5C6BWG9_9BACT</name>
<reference evidence="1 2" key="1">
    <citation type="submission" date="2019-02" db="EMBL/GenBank/DDBJ databases">
        <title>Deep-cultivation of Planctomycetes and their phenomic and genomic characterization uncovers novel biology.</title>
        <authorList>
            <person name="Wiegand S."/>
            <person name="Jogler M."/>
            <person name="Boedeker C."/>
            <person name="Pinto D."/>
            <person name="Vollmers J."/>
            <person name="Rivas-Marin E."/>
            <person name="Kohn T."/>
            <person name="Peeters S.H."/>
            <person name="Heuer A."/>
            <person name="Rast P."/>
            <person name="Oberbeckmann S."/>
            <person name="Bunk B."/>
            <person name="Jeske O."/>
            <person name="Meyerdierks A."/>
            <person name="Storesund J.E."/>
            <person name="Kallscheuer N."/>
            <person name="Luecker S."/>
            <person name="Lage O.M."/>
            <person name="Pohl T."/>
            <person name="Merkel B.J."/>
            <person name="Hornburger P."/>
            <person name="Mueller R.-W."/>
            <person name="Bruemmer F."/>
            <person name="Labrenz M."/>
            <person name="Spormann A.M."/>
            <person name="Op Den Camp H."/>
            <person name="Overmann J."/>
            <person name="Amann R."/>
            <person name="Jetten M.S.M."/>
            <person name="Mascher T."/>
            <person name="Medema M.H."/>
            <person name="Devos D.P."/>
            <person name="Kaster A.-K."/>
            <person name="Ovreas L."/>
            <person name="Rohde M."/>
            <person name="Galperin M.Y."/>
            <person name="Jogler C."/>
        </authorList>
    </citation>
    <scope>NUCLEOTIDE SEQUENCE [LARGE SCALE GENOMIC DNA]</scope>
    <source>
        <strain evidence="1 2">Pla52o</strain>
    </source>
</reference>
<dbReference type="EMBL" id="SJPT01000016">
    <property type="protein sequence ID" value="TWU15019.1"/>
    <property type="molecule type" value="Genomic_DNA"/>
</dbReference>
<protein>
    <submittedName>
        <fullName evidence="1">Uncharacterized protein</fullName>
    </submittedName>
</protein>
<dbReference type="Proteomes" id="UP000316304">
    <property type="component" value="Unassembled WGS sequence"/>
</dbReference>
<dbReference type="AlphaFoldDB" id="A0A5C6BWG9"/>
<organism evidence="1 2">
    <name type="scientific">Novipirellula galeiformis</name>
    <dbReference type="NCBI Taxonomy" id="2528004"/>
    <lineage>
        <taxon>Bacteria</taxon>
        <taxon>Pseudomonadati</taxon>
        <taxon>Planctomycetota</taxon>
        <taxon>Planctomycetia</taxon>
        <taxon>Pirellulales</taxon>
        <taxon>Pirellulaceae</taxon>
        <taxon>Novipirellula</taxon>
    </lineage>
</organism>
<evidence type="ECO:0000313" key="1">
    <source>
        <dbReference type="EMBL" id="TWU15019.1"/>
    </source>
</evidence>
<gene>
    <name evidence="1" type="ORF">Pla52o_55560</name>
</gene>
<proteinExistence type="predicted"/>
<keyword evidence="2" id="KW-1185">Reference proteome</keyword>
<comment type="caution">
    <text evidence="1">The sequence shown here is derived from an EMBL/GenBank/DDBJ whole genome shotgun (WGS) entry which is preliminary data.</text>
</comment>
<evidence type="ECO:0000313" key="2">
    <source>
        <dbReference type="Proteomes" id="UP000316304"/>
    </source>
</evidence>